<protein>
    <recommendedName>
        <fullName evidence="9">Glycosyltransferase 61 catalytic domain-containing protein</fullName>
    </recommendedName>
</protein>
<proteinExistence type="predicted"/>
<feature type="domain" description="Glycosyltransferase 61 catalytic" evidence="9">
    <location>
        <begin position="314"/>
        <end position="392"/>
    </location>
</feature>
<comment type="pathway">
    <text evidence="2">Glycan metabolism.</text>
</comment>
<keyword evidence="6" id="KW-1133">Transmembrane helix</keyword>
<dbReference type="Pfam" id="PF04577">
    <property type="entry name" value="Glyco_transf_61"/>
    <property type="match status" value="1"/>
</dbReference>
<evidence type="ECO:0000256" key="1">
    <source>
        <dbReference type="ARBA" id="ARBA00004323"/>
    </source>
</evidence>
<reference evidence="11" key="1">
    <citation type="submission" date="2024-06" db="EMBL/GenBank/DDBJ databases">
        <authorList>
            <person name="Ryan C."/>
        </authorList>
    </citation>
    <scope>NUCLEOTIDE SEQUENCE [LARGE SCALE GENOMIC DNA]</scope>
</reference>
<dbReference type="GO" id="GO:0016763">
    <property type="term" value="F:pentosyltransferase activity"/>
    <property type="evidence" value="ECO:0007669"/>
    <property type="project" value="UniProtKB-ARBA"/>
</dbReference>
<dbReference type="GO" id="GO:0000139">
    <property type="term" value="C:Golgi membrane"/>
    <property type="evidence" value="ECO:0007669"/>
    <property type="project" value="UniProtKB-SubCell"/>
</dbReference>
<dbReference type="EMBL" id="OZ075138">
    <property type="protein sequence ID" value="CAL5012684.1"/>
    <property type="molecule type" value="Genomic_DNA"/>
</dbReference>
<name>A0ABC9C0R9_9POAL</name>
<keyword evidence="5" id="KW-0812">Transmembrane</keyword>
<comment type="subcellular location">
    <subcellularLocation>
        <location evidence="1">Golgi apparatus membrane</location>
        <topology evidence="1">Single-pass type II membrane protein</topology>
    </subcellularLocation>
</comment>
<keyword evidence="8" id="KW-0325">Glycoprotein</keyword>
<organism evidence="10 11">
    <name type="scientific">Urochloa decumbens</name>
    <dbReference type="NCBI Taxonomy" id="240449"/>
    <lineage>
        <taxon>Eukaryota</taxon>
        <taxon>Viridiplantae</taxon>
        <taxon>Streptophyta</taxon>
        <taxon>Embryophyta</taxon>
        <taxon>Tracheophyta</taxon>
        <taxon>Spermatophyta</taxon>
        <taxon>Magnoliopsida</taxon>
        <taxon>Liliopsida</taxon>
        <taxon>Poales</taxon>
        <taxon>Poaceae</taxon>
        <taxon>PACMAD clade</taxon>
        <taxon>Panicoideae</taxon>
        <taxon>Panicodae</taxon>
        <taxon>Paniceae</taxon>
        <taxon>Melinidinae</taxon>
        <taxon>Urochloa</taxon>
    </lineage>
</organism>
<evidence type="ECO:0000256" key="3">
    <source>
        <dbReference type="ARBA" id="ARBA00022676"/>
    </source>
</evidence>
<dbReference type="InterPro" id="IPR049625">
    <property type="entry name" value="Glyco_transf_61_cat"/>
</dbReference>
<dbReference type="PANTHER" id="PTHR20961">
    <property type="entry name" value="GLYCOSYLTRANSFERASE"/>
    <property type="match status" value="1"/>
</dbReference>
<reference evidence="10 11" key="2">
    <citation type="submission" date="2024-10" db="EMBL/GenBank/DDBJ databases">
        <authorList>
            <person name="Ryan C."/>
        </authorList>
    </citation>
    <scope>NUCLEOTIDE SEQUENCE [LARGE SCALE GENOMIC DNA]</scope>
</reference>
<dbReference type="PANTHER" id="PTHR20961:SF38">
    <property type="entry name" value="PROTEIN O-LINKED-MANNOSE BETA-1,4-N-ACETYLGLUCOSAMINYLTRANSFERASE 2"/>
    <property type="match status" value="1"/>
</dbReference>
<evidence type="ECO:0000259" key="9">
    <source>
        <dbReference type="Pfam" id="PF04577"/>
    </source>
</evidence>
<dbReference type="Proteomes" id="UP001497457">
    <property type="component" value="Chromosome 28b"/>
</dbReference>
<evidence type="ECO:0000256" key="4">
    <source>
        <dbReference type="ARBA" id="ARBA00022679"/>
    </source>
</evidence>
<keyword evidence="3" id="KW-0328">Glycosyltransferase</keyword>
<evidence type="ECO:0000256" key="8">
    <source>
        <dbReference type="ARBA" id="ARBA00023180"/>
    </source>
</evidence>
<gene>
    <name evidence="10" type="ORF">URODEC1_LOCUS70988</name>
</gene>
<keyword evidence="7" id="KW-0472">Membrane</keyword>
<evidence type="ECO:0000256" key="5">
    <source>
        <dbReference type="ARBA" id="ARBA00022692"/>
    </source>
</evidence>
<evidence type="ECO:0000256" key="7">
    <source>
        <dbReference type="ARBA" id="ARBA00023136"/>
    </source>
</evidence>
<evidence type="ECO:0000313" key="10">
    <source>
        <dbReference type="EMBL" id="CAL5012684.1"/>
    </source>
</evidence>
<evidence type="ECO:0000313" key="11">
    <source>
        <dbReference type="Proteomes" id="UP001497457"/>
    </source>
</evidence>
<evidence type="ECO:0000256" key="6">
    <source>
        <dbReference type="ARBA" id="ARBA00022989"/>
    </source>
</evidence>
<dbReference type="AlphaFoldDB" id="A0ABC9C0R9"/>
<dbReference type="InterPro" id="IPR007657">
    <property type="entry name" value="Glycosyltransferase_61"/>
</dbReference>
<evidence type="ECO:0000256" key="2">
    <source>
        <dbReference type="ARBA" id="ARBA00004881"/>
    </source>
</evidence>
<accession>A0ABC9C0R9</accession>
<sequence>MISSILFISMHACMSPSIAARRKTARRVAMAKKKSTSNNLLQCRLKTALCLLAPLLLLAAFFALQLQTLGGVFSPATRPCAAAVDDLVGRLRSLATFHRLKDPREPAAGAWFISALNDTSGGDPDGEARHLVLPSASSSGRLLCVAAPPGVDATYALAWPDALPHGAALRPGLAFVSESPYDYNNLWHGLTALAPFVSWHARSGCRAVPARWALFQRGGARMGMSGWLTSLAEAAMGVEMEVETFRPPLADGPVCFEQALVFRRQMDGLSRERLLAAFDFMRCKARASCGVAGAPATIAGNNGSRDGDAGEPALRVTLLFRRGARAFKDEPAVARVFEKECARVAGCVVTATHTDNLTFCDQVRLMSETDVLVTPHGAQVTNLLFMDRSSSIMEFYPLGWRQRAGGGQFVYRWMASRAGMRHEGSWWDPHGEPCPDSPDILSCYKSRQIGHDEAYFAEWAAKVFAAARERKMIRAVVAPPEERRRGAAAAACDCT</sequence>
<keyword evidence="11" id="KW-1185">Reference proteome</keyword>
<keyword evidence="4" id="KW-0808">Transferase</keyword>